<dbReference type="PANTHER" id="PTHR14094:SF9">
    <property type="entry name" value="SIGNAL RECOGNITION PARTICLE SUBUNIT SRP72"/>
    <property type="match status" value="1"/>
</dbReference>
<keyword evidence="16" id="KW-1185">Reference proteome</keyword>
<dbReference type="Gene3D" id="1.25.40.10">
    <property type="entry name" value="Tetratricopeptide repeat domain"/>
    <property type="match status" value="2"/>
</dbReference>
<dbReference type="GO" id="GO:0005786">
    <property type="term" value="C:signal recognition particle, endoplasmic reticulum targeting"/>
    <property type="evidence" value="ECO:0000318"/>
    <property type="project" value="GO_Central"/>
</dbReference>
<dbReference type="GO" id="GO:0005783">
    <property type="term" value="C:endoplasmic reticulum"/>
    <property type="evidence" value="ECO:0007669"/>
    <property type="project" value="UniProtKB-SubCell"/>
</dbReference>
<dbReference type="KEGG" id="dpp:DICPUDRAFT_55253"/>
<dbReference type="InterPro" id="IPR013699">
    <property type="entry name" value="Signal_recog_part_SRP72_RNA-bd"/>
</dbReference>
<evidence type="ECO:0000256" key="8">
    <source>
        <dbReference type="ARBA" id="ARBA00022824"/>
    </source>
</evidence>
<evidence type="ECO:0000256" key="9">
    <source>
        <dbReference type="ARBA" id="ARBA00023135"/>
    </source>
</evidence>
<feature type="region of interest" description="Disordered" evidence="13">
    <location>
        <begin position="594"/>
        <end position="656"/>
    </location>
</feature>
<feature type="compositionally biased region" description="Low complexity" evidence="13">
    <location>
        <begin position="630"/>
        <end position="641"/>
    </location>
</feature>
<dbReference type="PROSITE" id="PS50005">
    <property type="entry name" value="TPR"/>
    <property type="match status" value="1"/>
</dbReference>
<dbReference type="AlphaFoldDB" id="F0ZL27"/>
<evidence type="ECO:0000256" key="10">
    <source>
        <dbReference type="ARBA" id="ARBA00023274"/>
    </source>
</evidence>
<dbReference type="GO" id="GO:0006614">
    <property type="term" value="P:SRP-dependent cotranslational protein targeting to membrane"/>
    <property type="evidence" value="ECO:0000318"/>
    <property type="project" value="GO_Central"/>
</dbReference>
<keyword evidence="8" id="KW-0256">Endoplasmic reticulum</keyword>
<evidence type="ECO:0000256" key="2">
    <source>
        <dbReference type="ARBA" id="ARBA00004496"/>
    </source>
</evidence>
<evidence type="ECO:0000256" key="6">
    <source>
        <dbReference type="ARBA" id="ARBA00022737"/>
    </source>
</evidence>
<evidence type="ECO:0000313" key="15">
    <source>
        <dbReference type="EMBL" id="EGC35366.1"/>
    </source>
</evidence>
<dbReference type="InParanoid" id="F0ZL27"/>
<name>F0ZL27_DICPU</name>
<keyword evidence="9 11" id="KW-0733">Signal recognition particle</keyword>
<dbReference type="InterPro" id="IPR026270">
    <property type="entry name" value="SRP72"/>
</dbReference>
<dbReference type="EMBL" id="GL871062">
    <property type="protein sequence ID" value="EGC35366.1"/>
    <property type="molecule type" value="Genomic_DNA"/>
</dbReference>
<evidence type="ECO:0000256" key="1">
    <source>
        <dbReference type="ARBA" id="ARBA00004240"/>
    </source>
</evidence>
<dbReference type="VEuPathDB" id="AmoebaDB:DICPUDRAFT_55253"/>
<dbReference type="InterPro" id="IPR011990">
    <property type="entry name" value="TPR-like_helical_dom_sf"/>
</dbReference>
<keyword evidence="7 12" id="KW-0802">TPR repeat</keyword>
<sequence>MDSIPTLFEELDEYISKSSFKKAIRVCNKILGIEAGNVQAFQCKVICLMQLSNFQEAIDCFKKSKQIESMSFEYSYCLYALNKYQESLKQLEKSQKDNRSLELEAQIHYKLEDYSKTISIYESLLSKPEYSDSVEFITNLCAVYLEAGKLNECQDLINKNKGQQTKTYELAFNSACLAIAKKDIKTAETQLKLAKKVCTDSLKQDGFSEEEIKEEQTSIDTQLAYCQQINGNFEKSLELYQSVLDQEVGDGPSLIAANNKTSISINSSKTHETKELTTALETLRSLLSESNESRLNGKQKRVFNYNICLLLLQLKKIGQCEELIKSIKNKFKGAQNSSLEDLDIINSTLLIREKKYGEVEKLLKGHSASSLKSQLLLAQVYLLDNNVVKALGVLEQLDETVSNKPGIIATKCALYEKSGNLDKAIACLDTLISQLESKSKRTEQEDESYVGLLKACGNFKLKHHKYKEAAEMFDRVLKINPNDLLALPSYIVATSHFDASLSQKYQGKLPNIKFESKIDLDSVEKYGLAYEKKTNESSDASASAVVEKKSNKAPIKLGDGTLVEIKKSKNKLPKNIVANYTPDPDRWLPKWQRANAKASRKKNAKDVVKGPQGLASASQTASLFVKESTKAQPAQPSQSSSKSDKPKNLHKKKSKK</sequence>
<reference evidence="16" key="1">
    <citation type="journal article" date="2011" name="Genome Biol.">
        <title>Comparative genomics of the social amoebae Dictyostelium discoideum and Dictyostelium purpureum.</title>
        <authorList>
            <consortium name="US DOE Joint Genome Institute (JGI-PGF)"/>
            <person name="Sucgang R."/>
            <person name="Kuo A."/>
            <person name="Tian X."/>
            <person name="Salerno W."/>
            <person name="Parikh A."/>
            <person name="Feasley C.L."/>
            <person name="Dalin E."/>
            <person name="Tu H."/>
            <person name="Huang E."/>
            <person name="Barry K."/>
            <person name="Lindquist E."/>
            <person name="Shapiro H."/>
            <person name="Bruce D."/>
            <person name="Schmutz J."/>
            <person name="Salamov A."/>
            <person name="Fey P."/>
            <person name="Gaudet P."/>
            <person name="Anjard C."/>
            <person name="Babu M.M."/>
            <person name="Basu S."/>
            <person name="Bushmanova Y."/>
            <person name="van der Wel H."/>
            <person name="Katoh-Kurasawa M."/>
            <person name="Dinh C."/>
            <person name="Coutinho P.M."/>
            <person name="Saito T."/>
            <person name="Elias M."/>
            <person name="Schaap P."/>
            <person name="Kay R.R."/>
            <person name="Henrissat B."/>
            <person name="Eichinger L."/>
            <person name="Rivero F."/>
            <person name="Putnam N.H."/>
            <person name="West C.M."/>
            <person name="Loomis W.F."/>
            <person name="Chisholm R.L."/>
            <person name="Shaulsky G."/>
            <person name="Strassmann J.E."/>
            <person name="Queller D.C."/>
            <person name="Kuspa A."/>
            <person name="Grigoriev I.V."/>
        </authorList>
    </citation>
    <scope>NUCLEOTIDE SEQUENCE [LARGE SCALE GENOMIC DNA]</scope>
    <source>
        <strain evidence="16">QSDP1</strain>
    </source>
</reference>
<comment type="similarity">
    <text evidence="3 11">Belongs to the SRP72 family.</text>
</comment>
<dbReference type="Proteomes" id="UP000001064">
    <property type="component" value="Unassembled WGS sequence"/>
</dbReference>
<evidence type="ECO:0000256" key="11">
    <source>
        <dbReference type="PIRNR" id="PIRNR038922"/>
    </source>
</evidence>
<gene>
    <name evidence="15" type="ORF">DICPUDRAFT_55253</name>
</gene>
<evidence type="ECO:0000256" key="4">
    <source>
        <dbReference type="ARBA" id="ARBA00018350"/>
    </source>
</evidence>
<dbReference type="SMART" id="SM00028">
    <property type="entry name" value="TPR"/>
    <property type="match status" value="4"/>
</dbReference>
<dbReference type="SUPFAM" id="SSF48452">
    <property type="entry name" value="TPR-like"/>
    <property type="match status" value="1"/>
</dbReference>
<dbReference type="InterPro" id="IPR031545">
    <property type="entry name" value="SRP72_TPR-like"/>
</dbReference>
<keyword evidence="5 11" id="KW-0963">Cytoplasm</keyword>
<organism evidence="15 16">
    <name type="scientific">Dictyostelium purpureum</name>
    <name type="common">Slime mold</name>
    <dbReference type="NCBI Taxonomy" id="5786"/>
    <lineage>
        <taxon>Eukaryota</taxon>
        <taxon>Amoebozoa</taxon>
        <taxon>Evosea</taxon>
        <taxon>Eumycetozoa</taxon>
        <taxon>Dictyostelia</taxon>
        <taxon>Dictyosteliales</taxon>
        <taxon>Dictyosteliaceae</taxon>
        <taxon>Dictyostelium</taxon>
    </lineage>
</organism>
<evidence type="ECO:0000259" key="14">
    <source>
        <dbReference type="Pfam" id="PF08492"/>
    </source>
</evidence>
<accession>F0ZL27</accession>
<evidence type="ECO:0000256" key="12">
    <source>
        <dbReference type="PROSITE-ProRule" id="PRU00339"/>
    </source>
</evidence>
<dbReference type="RefSeq" id="XP_003288104.1">
    <property type="nucleotide sequence ID" value="XM_003288056.1"/>
</dbReference>
<dbReference type="OMA" id="NDMKVLA"/>
<keyword evidence="6" id="KW-0677">Repeat</keyword>
<evidence type="ECO:0000256" key="5">
    <source>
        <dbReference type="ARBA" id="ARBA00022490"/>
    </source>
</evidence>
<dbReference type="PANTHER" id="PTHR14094">
    <property type="entry name" value="SIGNAL RECOGNITION PARTICLE 72"/>
    <property type="match status" value="1"/>
</dbReference>
<evidence type="ECO:0000256" key="13">
    <source>
        <dbReference type="SAM" id="MobiDB-lite"/>
    </source>
</evidence>
<evidence type="ECO:0000256" key="3">
    <source>
        <dbReference type="ARBA" id="ARBA00007676"/>
    </source>
</evidence>
<dbReference type="OrthoDB" id="5421607at2759"/>
<dbReference type="eggNOG" id="KOG2376">
    <property type="taxonomic scope" value="Eukaryota"/>
</dbReference>
<dbReference type="GO" id="GO:0008312">
    <property type="term" value="F:7S RNA binding"/>
    <property type="evidence" value="ECO:0000318"/>
    <property type="project" value="GO_Central"/>
</dbReference>
<comment type="subcellular location">
    <subcellularLocation>
        <location evidence="2 11">Cytoplasm</location>
    </subcellularLocation>
    <subcellularLocation>
        <location evidence="1">Endoplasmic reticulum</location>
    </subcellularLocation>
</comment>
<dbReference type="InterPro" id="IPR019734">
    <property type="entry name" value="TPR_rpt"/>
</dbReference>
<feature type="domain" description="Signal recognition particle SRP72 subunit RNA-binding" evidence="14">
    <location>
        <begin position="536"/>
        <end position="594"/>
    </location>
</feature>
<dbReference type="FunFam" id="1.25.40.10:FF:000062">
    <property type="entry name" value="Signal recognition particle subunit SRP72"/>
    <property type="match status" value="1"/>
</dbReference>
<proteinExistence type="inferred from homology"/>
<dbReference type="PIRSF" id="PIRSF038922">
    <property type="entry name" value="SRP72"/>
    <property type="match status" value="1"/>
</dbReference>
<comment type="function">
    <text evidence="11">Component of the signal recognition particle (SRP) complex, a ribonucleoprotein complex that mediates the cotranslational targeting of secretory and membrane proteins to the endoplasmic reticulum (ER).</text>
</comment>
<evidence type="ECO:0000313" key="16">
    <source>
        <dbReference type="Proteomes" id="UP000001064"/>
    </source>
</evidence>
<dbReference type="GeneID" id="10501540"/>
<feature type="repeat" description="TPR" evidence="12">
    <location>
        <begin position="450"/>
        <end position="483"/>
    </location>
</feature>
<evidence type="ECO:0000256" key="7">
    <source>
        <dbReference type="ARBA" id="ARBA00022803"/>
    </source>
</evidence>
<keyword evidence="10 11" id="KW-0687">Ribonucleoprotein</keyword>
<dbReference type="STRING" id="5786.F0ZL27"/>
<dbReference type="Pfam" id="PF08492">
    <property type="entry name" value="SRP72"/>
    <property type="match status" value="1"/>
</dbReference>
<protein>
    <recommendedName>
        <fullName evidence="4 11">Signal recognition particle subunit SRP72</fullName>
    </recommendedName>
</protein>
<dbReference type="Pfam" id="PF17004">
    <property type="entry name" value="SRP_TPR_like"/>
    <property type="match status" value="1"/>
</dbReference>
<dbReference type="FunCoup" id="F0ZL27">
    <property type="interactions" value="592"/>
</dbReference>